<protein>
    <submittedName>
        <fullName evidence="2">Uncharacterized protein</fullName>
    </submittedName>
</protein>
<gene>
    <name evidence="2" type="ORF">FMA36_00155</name>
</gene>
<dbReference type="OrthoDB" id="7272638at2"/>
<dbReference type="Proteomes" id="UP000464674">
    <property type="component" value="Chromosome"/>
</dbReference>
<dbReference type="EMBL" id="CP041348">
    <property type="protein sequence ID" value="QHC34136.1"/>
    <property type="molecule type" value="Genomic_DNA"/>
</dbReference>
<evidence type="ECO:0000313" key="3">
    <source>
        <dbReference type="Proteomes" id="UP000464674"/>
    </source>
</evidence>
<name>A0A857FJ20_KOMXY</name>
<dbReference type="AlphaFoldDB" id="A0A857FJ20"/>
<evidence type="ECO:0000313" key="2">
    <source>
        <dbReference type="EMBL" id="QHC34136.1"/>
    </source>
</evidence>
<reference evidence="2 3" key="1">
    <citation type="journal article" date="2020" name="Carbohydr. Polym.">
        <title>Characterization and optimization of production of bacterial cellulose from strain CGMCC 17276 based on whole-genome analysis.</title>
        <authorList>
            <person name="Lu T."/>
            <person name="Gao H."/>
            <person name="Liao B."/>
            <person name="Wu J."/>
            <person name="Zhang W."/>
            <person name="Huang J."/>
            <person name="Liu M."/>
            <person name="Huang J."/>
            <person name="Chang Z."/>
            <person name="Jin M."/>
            <person name="Yi Z."/>
            <person name="Jiang D."/>
        </authorList>
    </citation>
    <scope>NUCLEOTIDE SEQUENCE [LARGE SCALE GENOMIC DNA]</scope>
    <source>
        <strain evidence="2 3">CGMCC 17276</strain>
    </source>
</reference>
<proteinExistence type="predicted"/>
<organism evidence="2 3">
    <name type="scientific">Komagataeibacter xylinus</name>
    <name type="common">Gluconacetobacter xylinus</name>
    <dbReference type="NCBI Taxonomy" id="28448"/>
    <lineage>
        <taxon>Bacteria</taxon>
        <taxon>Pseudomonadati</taxon>
        <taxon>Pseudomonadota</taxon>
        <taxon>Alphaproteobacteria</taxon>
        <taxon>Acetobacterales</taxon>
        <taxon>Acetobacteraceae</taxon>
        <taxon>Komagataeibacter</taxon>
    </lineage>
</organism>
<accession>A0A857FJ20</accession>
<evidence type="ECO:0000256" key="1">
    <source>
        <dbReference type="SAM" id="MobiDB-lite"/>
    </source>
</evidence>
<feature type="region of interest" description="Disordered" evidence="1">
    <location>
        <begin position="117"/>
        <end position="146"/>
    </location>
</feature>
<dbReference type="RefSeq" id="WP_146220893.1">
    <property type="nucleotide sequence ID" value="NZ_CP041348.1"/>
</dbReference>
<sequence>MSKKLEINSASLEKREMLTAETVTQNAQTMARTLSETFGRGLGVKEIIHRIARLLRVTDRQAKGLYYGEWERIPAHIYLRLVDAYRKHLARAERQAEHQAAIYRALSQEWNDTWGDTSSCGALPSPDGGQAEHSGAQSPCGAGPNT</sequence>